<organism evidence="2 3">
    <name type="scientific">Bizionia sediminis</name>
    <dbReference type="NCBI Taxonomy" id="1737064"/>
    <lineage>
        <taxon>Bacteria</taxon>
        <taxon>Pseudomonadati</taxon>
        <taxon>Bacteroidota</taxon>
        <taxon>Flavobacteriia</taxon>
        <taxon>Flavobacteriales</taxon>
        <taxon>Flavobacteriaceae</taxon>
        <taxon>Bizionia</taxon>
    </lineage>
</organism>
<protein>
    <submittedName>
        <fullName evidence="2">LegC family aminotransferase</fullName>
    </submittedName>
</protein>
<evidence type="ECO:0000313" key="2">
    <source>
        <dbReference type="EMBL" id="MFD2552354.1"/>
    </source>
</evidence>
<dbReference type="InterPro" id="IPR000653">
    <property type="entry name" value="DegT/StrS_aminotransferase"/>
</dbReference>
<proteinExistence type="inferred from homology"/>
<dbReference type="Gene3D" id="3.90.1150.10">
    <property type="entry name" value="Aspartate Aminotransferase, domain 1"/>
    <property type="match status" value="1"/>
</dbReference>
<dbReference type="CDD" id="cd00616">
    <property type="entry name" value="AHBA_syn"/>
    <property type="match status" value="1"/>
</dbReference>
<dbReference type="InterPro" id="IPR026385">
    <property type="entry name" value="LegC-like"/>
</dbReference>
<dbReference type="Pfam" id="PF01041">
    <property type="entry name" value="DegT_DnrJ_EryC1"/>
    <property type="match status" value="1"/>
</dbReference>
<dbReference type="Gene3D" id="3.40.640.10">
    <property type="entry name" value="Type I PLP-dependent aspartate aminotransferase-like (Major domain)"/>
    <property type="match status" value="1"/>
</dbReference>
<dbReference type="InterPro" id="IPR015422">
    <property type="entry name" value="PyrdxlP-dep_Trfase_small"/>
</dbReference>
<evidence type="ECO:0000313" key="3">
    <source>
        <dbReference type="Proteomes" id="UP001597472"/>
    </source>
</evidence>
<evidence type="ECO:0000256" key="1">
    <source>
        <dbReference type="RuleBase" id="RU004508"/>
    </source>
</evidence>
<keyword evidence="2" id="KW-0808">Transferase</keyword>
<comment type="similarity">
    <text evidence="1">Belongs to the DegT/DnrJ/EryC1 family.</text>
</comment>
<dbReference type="RefSeq" id="WP_376894398.1">
    <property type="nucleotide sequence ID" value="NZ_JBHULS010000005.1"/>
</dbReference>
<dbReference type="EMBL" id="JBHULS010000005">
    <property type="protein sequence ID" value="MFD2552354.1"/>
    <property type="molecule type" value="Genomic_DNA"/>
</dbReference>
<dbReference type="InterPro" id="IPR015421">
    <property type="entry name" value="PyrdxlP-dep_Trfase_major"/>
</dbReference>
<sequence>MASKPKTTHIPLAQPLLAGNEAKYVMDCLETGWISSAGSYVTQFENMVAQYAGAKYGVACMNGTVGLHIAQVVLGVTEQDHVIAPNITFIATLNAIKYTGAQPILIDVDPRNWQMDLDLLETYLREQTQTETKNNKVVTTDKTTGKRIRAIMPVHVLGNMGNMTRLQELAKAYHITIIEDSTEALGTTFKGQHAGTFGSMGVFSFNGNKIISTGGGGVLVTNNEALAKRAKHLTTQAKVSAMEYIHDAIGYNYRLVNVLAAIGVAQMEQFPEILKAKRHMDAFYREQLRGVGDIKFQSVCNNTQTNGWLFTFSTKHMRALLAYLNENGVQSRPFWMPMNQLEMFKNDRYITKTDVSAHVYDTSISIPSSAGITPEQLETVVKTIKEFYDL</sequence>
<dbReference type="PANTHER" id="PTHR30244:SF30">
    <property type="entry name" value="BLR5990 PROTEIN"/>
    <property type="match status" value="1"/>
</dbReference>
<comment type="caution">
    <text evidence="2">The sequence shown here is derived from an EMBL/GenBank/DDBJ whole genome shotgun (WGS) entry which is preliminary data.</text>
</comment>
<name>A0ABW5KV75_9FLAO</name>
<keyword evidence="3" id="KW-1185">Reference proteome</keyword>
<dbReference type="Proteomes" id="UP001597472">
    <property type="component" value="Unassembled WGS sequence"/>
</dbReference>
<keyword evidence="1" id="KW-0663">Pyridoxal phosphate</keyword>
<reference evidence="3" key="1">
    <citation type="journal article" date="2019" name="Int. J. Syst. Evol. Microbiol.">
        <title>The Global Catalogue of Microorganisms (GCM) 10K type strain sequencing project: providing services to taxonomists for standard genome sequencing and annotation.</title>
        <authorList>
            <consortium name="The Broad Institute Genomics Platform"/>
            <consortium name="The Broad Institute Genome Sequencing Center for Infectious Disease"/>
            <person name="Wu L."/>
            <person name="Ma J."/>
        </authorList>
    </citation>
    <scope>NUCLEOTIDE SEQUENCE [LARGE SCALE GENOMIC DNA]</scope>
    <source>
        <strain evidence="3">KCTC 42587</strain>
    </source>
</reference>
<dbReference type="InterPro" id="IPR015424">
    <property type="entry name" value="PyrdxlP-dep_Trfase"/>
</dbReference>
<dbReference type="GO" id="GO:0008483">
    <property type="term" value="F:transaminase activity"/>
    <property type="evidence" value="ECO:0007669"/>
    <property type="project" value="UniProtKB-KW"/>
</dbReference>
<keyword evidence="2" id="KW-0032">Aminotransferase</keyword>
<dbReference type="PANTHER" id="PTHR30244">
    <property type="entry name" value="TRANSAMINASE"/>
    <property type="match status" value="1"/>
</dbReference>
<accession>A0ABW5KV75</accession>
<dbReference type="NCBIfam" id="TIGR04181">
    <property type="entry name" value="NHT_00031"/>
    <property type="match status" value="1"/>
</dbReference>
<gene>
    <name evidence="2" type="ORF">ACFSQP_11045</name>
</gene>
<dbReference type="PIRSF" id="PIRSF000390">
    <property type="entry name" value="PLP_StrS"/>
    <property type="match status" value="1"/>
</dbReference>
<dbReference type="SUPFAM" id="SSF53383">
    <property type="entry name" value="PLP-dependent transferases"/>
    <property type="match status" value="1"/>
</dbReference>